<keyword evidence="2" id="KW-1185">Reference proteome</keyword>
<evidence type="ECO:0000313" key="2">
    <source>
        <dbReference type="Proteomes" id="UP000789366"/>
    </source>
</evidence>
<dbReference type="Proteomes" id="UP000789366">
    <property type="component" value="Unassembled WGS sequence"/>
</dbReference>
<protein>
    <submittedName>
        <fullName evidence="1">10402_t:CDS:1</fullName>
    </submittedName>
</protein>
<name>A0ACA9M945_9GLOM</name>
<accession>A0ACA9M945</accession>
<proteinExistence type="predicted"/>
<reference evidence="1" key="1">
    <citation type="submission" date="2021-06" db="EMBL/GenBank/DDBJ databases">
        <authorList>
            <person name="Kallberg Y."/>
            <person name="Tangrot J."/>
            <person name="Rosling A."/>
        </authorList>
    </citation>
    <scope>NUCLEOTIDE SEQUENCE</scope>
    <source>
        <strain evidence="1">28 12/20/2015</strain>
    </source>
</reference>
<organism evidence="1 2">
    <name type="scientific">Cetraspora pellucida</name>
    <dbReference type="NCBI Taxonomy" id="1433469"/>
    <lineage>
        <taxon>Eukaryota</taxon>
        <taxon>Fungi</taxon>
        <taxon>Fungi incertae sedis</taxon>
        <taxon>Mucoromycota</taxon>
        <taxon>Glomeromycotina</taxon>
        <taxon>Glomeromycetes</taxon>
        <taxon>Diversisporales</taxon>
        <taxon>Gigasporaceae</taxon>
        <taxon>Cetraspora</taxon>
    </lineage>
</organism>
<feature type="non-terminal residue" evidence="1">
    <location>
        <position position="174"/>
    </location>
</feature>
<dbReference type="EMBL" id="CAJVPW010006983">
    <property type="protein sequence ID" value="CAG8575452.1"/>
    <property type="molecule type" value="Genomic_DNA"/>
</dbReference>
<evidence type="ECO:0000313" key="1">
    <source>
        <dbReference type="EMBL" id="CAG8575452.1"/>
    </source>
</evidence>
<comment type="caution">
    <text evidence="1">The sequence shown here is derived from an EMBL/GenBank/DDBJ whole genome shotgun (WGS) entry which is preliminary data.</text>
</comment>
<gene>
    <name evidence="1" type="ORF">SPELUC_LOCUS6156</name>
</gene>
<sequence>MDFGYYRKCKTCKRRERHKDISALQCNMCDQQPLSGNKIIDNWLAKTKGINVTKRAFIEFIPYERFNGITYISEGGFSKIYKATCVNSIRIAWDSHEQRFIYMENVTVNKQISKMDLSFLCSKRILYYQQESAPPSHSNLNIPQKHQLYENNLAYNDNHNKNKRQKYNEDTHYQ</sequence>